<dbReference type="AlphaFoldDB" id="M0HYR0"/>
<feature type="domain" description="DUF8186" evidence="3">
    <location>
        <begin position="258"/>
        <end position="411"/>
    </location>
</feature>
<keyword evidence="6" id="KW-1185">Reference proteome</keyword>
<evidence type="ECO:0000313" key="5">
    <source>
        <dbReference type="EMBL" id="ELZ88837.1"/>
    </source>
</evidence>
<feature type="domain" description="DUF8186" evidence="2">
    <location>
        <begin position="81"/>
        <end position="251"/>
    </location>
</feature>
<sequence length="551" mass="59598">MASGGLAPVIPADGPAYDIENETFQRLWSDDADSENLSLDDFDGDAESKSEFIRRLTRSTDTPFEQPPRAVEQWNRGDFDDYSPGDRTTSVHPASASLSDGTVIKDAFVSIFAVQPSTVLHHRTGTTQHVAPDGDVLALSDYRVVIPEGDDTGLRREKWSLKRTSTDITLSAGDRTHDTGRGHTATLDYAGLSGSPEVTVTAEITAEFDHHIRECEDWNRTLDTCRGGWETETHHPSFSKTVSTSRDVVVNRLDGVSGSRVGFDTAPSRTGAVVSPATPWTTIAVADDTRIRSNWWFYSAGTPGWRTMESDTATGSSRAASSVRPLQVHAYPSKMAPSVPSESETDRHLTIEKTWGPEQAGPSLPPNVDLDTADPYTHAESVAVSSETLDGEDFREVEVHGIVRGQSRTVSLSSHRTVRETNLTLAVVESNATHATVLASVANNATGDPVTTGRVEIESQTTTLNSSGEGVVTLTNPPALVRGQYDPTEWWRTTEPHAAAVDVTKVPGNYPEPETLIDLTVVTLLWFLPAGLAVVGFDYITGGDLLGFIDP</sequence>
<evidence type="ECO:0000313" key="6">
    <source>
        <dbReference type="Proteomes" id="UP000011612"/>
    </source>
</evidence>
<dbReference type="Pfam" id="PF26590">
    <property type="entry name" value="DUF8186_M"/>
    <property type="match status" value="1"/>
</dbReference>
<gene>
    <name evidence="5" type="ORF">C453_01200</name>
</gene>
<dbReference type="Pfam" id="PF26589">
    <property type="entry name" value="DUF8186"/>
    <property type="match status" value="1"/>
</dbReference>
<name>M0HYR0_HALEO</name>
<accession>M0HYR0</accession>
<comment type="caution">
    <text evidence="5">The sequence shown here is derived from an EMBL/GenBank/DDBJ whole genome shotgun (WGS) entry which is preliminary data.</text>
</comment>
<dbReference type="InterPro" id="IPR058911">
    <property type="entry name" value="DUF8186_C"/>
</dbReference>
<reference evidence="5 6" key="1">
    <citation type="journal article" date="2014" name="PLoS Genet.">
        <title>Phylogenetically driven sequencing of extremely halophilic archaea reveals strategies for static and dynamic osmo-response.</title>
        <authorList>
            <person name="Becker E.A."/>
            <person name="Seitzer P.M."/>
            <person name="Tritt A."/>
            <person name="Larsen D."/>
            <person name="Krusor M."/>
            <person name="Yao A.I."/>
            <person name="Wu D."/>
            <person name="Madern D."/>
            <person name="Eisen J.A."/>
            <person name="Darling A.E."/>
            <person name="Facciotti M.T."/>
        </authorList>
    </citation>
    <scope>NUCLEOTIDE SEQUENCE [LARGE SCALE GENOMIC DNA]</scope>
    <source>
        <strain evidence="5 6">ATCC BAA-1513</strain>
    </source>
</reference>
<dbReference type="InterPro" id="IPR058910">
    <property type="entry name" value="DUF8186_M"/>
</dbReference>
<dbReference type="EMBL" id="AOLK01000005">
    <property type="protein sequence ID" value="ELZ88837.1"/>
    <property type="molecule type" value="Genomic_DNA"/>
</dbReference>
<dbReference type="PATRIC" id="fig|1230453.4.peg.212"/>
<feature type="region of interest" description="Disordered" evidence="1">
    <location>
        <begin position="59"/>
        <end position="94"/>
    </location>
</feature>
<protein>
    <submittedName>
        <fullName evidence="5">Uncharacterized protein</fullName>
    </submittedName>
</protein>
<evidence type="ECO:0000259" key="2">
    <source>
        <dbReference type="Pfam" id="PF26589"/>
    </source>
</evidence>
<dbReference type="Pfam" id="PF26591">
    <property type="entry name" value="DUF8186_C"/>
    <property type="match status" value="1"/>
</dbReference>
<evidence type="ECO:0000256" key="1">
    <source>
        <dbReference type="SAM" id="MobiDB-lite"/>
    </source>
</evidence>
<dbReference type="STRING" id="1230453.C453_01200"/>
<proteinExistence type="predicted"/>
<dbReference type="InterPro" id="IPR058499">
    <property type="entry name" value="DUF8186"/>
</dbReference>
<feature type="domain" description="DUF8186" evidence="4">
    <location>
        <begin position="418"/>
        <end position="502"/>
    </location>
</feature>
<dbReference type="Proteomes" id="UP000011612">
    <property type="component" value="Unassembled WGS sequence"/>
</dbReference>
<evidence type="ECO:0000259" key="3">
    <source>
        <dbReference type="Pfam" id="PF26590"/>
    </source>
</evidence>
<organism evidence="5 6">
    <name type="scientific">Haloferax elongans ATCC BAA-1513</name>
    <dbReference type="NCBI Taxonomy" id="1230453"/>
    <lineage>
        <taxon>Archaea</taxon>
        <taxon>Methanobacteriati</taxon>
        <taxon>Methanobacteriota</taxon>
        <taxon>Stenosarchaea group</taxon>
        <taxon>Halobacteria</taxon>
        <taxon>Halobacteriales</taxon>
        <taxon>Haloferacaceae</taxon>
        <taxon>Haloferax</taxon>
    </lineage>
</organism>
<evidence type="ECO:0000259" key="4">
    <source>
        <dbReference type="Pfam" id="PF26591"/>
    </source>
</evidence>